<evidence type="ECO:0000313" key="4">
    <source>
        <dbReference type="Proteomes" id="UP000001064"/>
    </source>
</evidence>
<dbReference type="PANTHER" id="PTHR10504:SF131">
    <property type="entry name" value="BPI2 DOMAIN-CONTAINING PROTEIN"/>
    <property type="match status" value="1"/>
</dbReference>
<dbReference type="PANTHER" id="PTHR10504">
    <property type="entry name" value="BACTERICIDAL PERMEABILITY-INCREASING BPI PROTEIN-RELATED"/>
    <property type="match status" value="1"/>
</dbReference>
<dbReference type="eggNOG" id="ENOG502RBPA">
    <property type="taxonomic scope" value="Eukaryota"/>
</dbReference>
<dbReference type="SMART" id="SM00329">
    <property type="entry name" value="BPI2"/>
    <property type="match status" value="1"/>
</dbReference>
<feature type="signal peptide" evidence="1">
    <location>
        <begin position="1"/>
        <end position="20"/>
    </location>
</feature>
<dbReference type="Proteomes" id="UP000001064">
    <property type="component" value="Unassembled WGS sequence"/>
</dbReference>
<dbReference type="GO" id="GO:0050829">
    <property type="term" value="P:defense response to Gram-negative bacterium"/>
    <property type="evidence" value="ECO:0007669"/>
    <property type="project" value="EnsemblProtists"/>
</dbReference>
<dbReference type="FunCoup" id="F1A4C7">
    <property type="interactions" value="1"/>
</dbReference>
<dbReference type="InterPro" id="IPR032942">
    <property type="entry name" value="BPI/LBP/Plunc"/>
</dbReference>
<evidence type="ECO:0000256" key="1">
    <source>
        <dbReference type="SAM" id="SignalP"/>
    </source>
</evidence>
<organism evidence="3 4">
    <name type="scientific">Dictyostelium purpureum</name>
    <name type="common">Slime mold</name>
    <dbReference type="NCBI Taxonomy" id="5786"/>
    <lineage>
        <taxon>Eukaryota</taxon>
        <taxon>Amoebozoa</taxon>
        <taxon>Evosea</taxon>
        <taxon>Eumycetozoa</taxon>
        <taxon>Dictyostelia</taxon>
        <taxon>Dictyosteliales</taxon>
        <taxon>Dictyosteliaceae</taxon>
        <taxon>Dictyostelium</taxon>
    </lineage>
</organism>
<dbReference type="Gene3D" id="3.15.10.10">
    <property type="entry name" value="Bactericidal permeability-increasing protein, domain 1"/>
    <property type="match status" value="1"/>
</dbReference>
<protein>
    <recommendedName>
        <fullName evidence="2">Lipid-binding serum glycoprotein C-terminal domain-containing protein</fullName>
    </recommendedName>
</protein>
<dbReference type="KEGG" id="dpp:DICPUDRAFT_84992"/>
<proteinExistence type="predicted"/>
<dbReference type="Pfam" id="PF02886">
    <property type="entry name" value="LBP_BPI_CETP_C"/>
    <property type="match status" value="1"/>
</dbReference>
<dbReference type="InterPro" id="IPR017943">
    <property type="entry name" value="Bactericidal_perm-incr_a/b_dom"/>
</dbReference>
<dbReference type="EMBL" id="GL871512">
    <property type="protein sequence ID" value="EGC28950.1"/>
    <property type="molecule type" value="Genomic_DNA"/>
</dbReference>
<feature type="domain" description="Lipid-binding serum glycoprotein C-terminal" evidence="2">
    <location>
        <begin position="287"/>
        <end position="496"/>
    </location>
</feature>
<dbReference type="OMA" id="VCDKTHD"/>
<dbReference type="InParanoid" id="F1A4C7"/>
<dbReference type="SUPFAM" id="SSF55394">
    <property type="entry name" value="Bactericidal permeability-increasing protein, BPI"/>
    <property type="match status" value="1"/>
</dbReference>
<dbReference type="VEuPathDB" id="AmoebaDB:DICPUDRAFT_84992"/>
<dbReference type="GO" id="GO:0008289">
    <property type="term" value="F:lipid binding"/>
    <property type="evidence" value="ECO:0007669"/>
    <property type="project" value="InterPro"/>
</dbReference>
<dbReference type="Gene3D" id="3.15.20.10">
    <property type="entry name" value="Bactericidal permeability-increasing protein, domain 2"/>
    <property type="match status" value="1"/>
</dbReference>
<dbReference type="GeneID" id="10506905"/>
<evidence type="ECO:0000259" key="2">
    <source>
        <dbReference type="SMART" id="SM00329"/>
    </source>
</evidence>
<dbReference type="InterPro" id="IPR001124">
    <property type="entry name" value="Lipid-bd_serum_glycop_C"/>
</dbReference>
<keyword evidence="4" id="KW-1185">Reference proteome</keyword>
<accession>F1A4C7</accession>
<dbReference type="RefSeq" id="XP_003294520.1">
    <property type="nucleotide sequence ID" value="XM_003294472.1"/>
</dbReference>
<keyword evidence="1" id="KW-0732">Signal</keyword>
<feature type="chain" id="PRO_5003265605" description="Lipid-binding serum glycoprotein C-terminal domain-containing protein" evidence="1">
    <location>
        <begin position="21"/>
        <end position="499"/>
    </location>
</feature>
<name>F1A4C7_DICPU</name>
<evidence type="ECO:0000313" key="3">
    <source>
        <dbReference type="EMBL" id="EGC28950.1"/>
    </source>
</evidence>
<reference evidence="4" key="1">
    <citation type="journal article" date="2011" name="Genome Biol.">
        <title>Comparative genomics of the social amoebae Dictyostelium discoideum and Dictyostelium purpureum.</title>
        <authorList>
            <consortium name="US DOE Joint Genome Institute (JGI-PGF)"/>
            <person name="Sucgang R."/>
            <person name="Kuo A."/>
            <person name="Tian X."/>
            <person name="Salerno W."/>
            <person name="Parikh A."/>
            <person name="Feasley C.L."/>
            <person name="Dalin E."/>
            <person name="Tu H."/>
            <person name="Huang E."/>
            <person name="Barry K."/>
            <person name="Lindquist E."/>
            <person name="Shapiro H."/>
            <person name="Bruce D."/>
            <person name="Schmutz J."/>
            <person name="Salamov A."/>
            <person name="Fey P."/>
            <person name="Gaudet P."/>
            <person name="Anjard C."/>
            <person name="Babu M.M."/>
            <person name="Basu S."/>
            <person name="Bushmanova Y."/>
            <person name="van der Wel H."/>
            <person name="Katoh-Kurasawa M."/>
            <person name="Dinh C."/>
            <person name="Coutinho P.M."/>
            <person name="Saito T."/>
            <person name="Elias M."/>
            <person name="Schaap P."/>
            <person name="Kay R.R."/>
            <person name="Henrissat B."/>
            <person name="Eichinger L."/>
            <person name="Rivero F."/>
            <person name="Putnam N.H."/>
            <person name="West C.M."/>
            <person name="Loomis W.F."/>
            <person name="Chisholm R.L."/>
            <person name="Shaulsky G."/>
            <person name="Strassmann J.E."/>
            <person name="Queller D.C."/>
            <person name="Kuspa A."/>
            <person name="Grigoriev I.V."/>
        </authorList>
    </citation>
    <scope>NUCLEOTIDE SEQUENCE [LARGE SCALE GENOMIC DNA]</scope>
    <source>
        <strain evidence="4">QSDP1</strain>
    </source>
</reference>
<sequence length="499" mass="54629">MIKLFVSLLLLSICINSSYGFSYPEEGAYVGINSNFISILTNEFTSLFQNQINSFQVPDISGSVGSDKYDFSSISQSVQLSGFYYTQTGSGQYQIGFQSITFSIHTDFKACVHKMVDGKQIDLCEHGNVKINSQATISSTSNVNVVFDTSSPSLTCLSTTINVPSNGINYEVDCTSRICDKTHDIRDKIEQDFIPQVQTSVTTAINGMISKYETFFTTLKPLNILFKGNELFVNSEGYLIQSNISSASLTPTLLYAINGGVVVKNSNGQYIYPSQSPNTLPSYIAVEQFSSDVSVVLTPFFFESLVDAGLDIMLPFEITEEMVPPSSPIHLNTSDPFFNQTAPGLTAKYPNSLISVSLNSPAPPTVSLNQTGIFIRTAISADFYVESLNTKEFSVVFSFGIELTPTLKQVSNGFNISATLDTIDVYSALVSFSSVGDVDTTGFIQLIQLIQGFIQVPMVTIQNPLTTFSITSLSFSDNNQYIQILLNLSKDMLSQIKIN</sequence>
<dbReference type="OrthoDB" id="9938407at2759"/>
<dbReference type="AlphaFoldDB" id="F1A4C7"/>
<gene>
    <name evidence="3" type="ORF">DICPUDRAFT_84992</name>
</gene>